<dbReference type="RefSeq" id="WP_135812785.1">
    <property type="nucleotide sequence ID" value="NZ_RQEV01000007.1"/>
</dbReference>
<keyword evidence="2" id="KW-1185">Reference proteome</keyword>
<comment type="caution">
    <text evidence="1">The sequence shown here is derived from an EMBL/GenBank/DDBJ whole genome shotgun (WGS) entry which is preliminary data.</text>
</comment>
<proteinExistence type="predicted"/>
<accession>A0A4R9GQY9</accession>
<gene>
    <name evidence="1" type="ORF">EHO61_06355</name>
</gene>
<name>A0A4R9GQY9_9LEPT</name>
<evidence type="ECO:0000313" key="1">
    <source>
        <dbReference type="EMBL" id="TGK20120.1"/>
    </source>
</evidence>
<reference evidence="1" key="1">
    <citation type="journal article" date="2019" name="PLoS Negl. Trop. Dis.">
        <title>Revisiting the worldwide diversity of Leptospira species in the environment.</title>
        <authorList>
            <person name="Vincent A.T."/>
            <person name="Schiettekatte O."/>
            <person name="Bourhy P."/>
            <person name="Veyrier F.J."/>
            <person name="Picardeau M."/>
        </authorList>
    </citation>
    <scope>NUCLEOTIDE SEQUENCE [LARGE SCALE GENOMIC DNA]</scope>
    <source>
        <strain evidence="1">SCS5</strain>
    </source>
</reference>
<evidence type="ECO:0000313" key="2">
    <source>
        <dbReference type="Proteomes" id="UP000297855"/>
    </source>
</evidence>
<protein>
    <submittedName>
        <fullName evidence="1">Uncharacterized protein</fullName>
    </submittedName>
</protein>
<sequence>MSQNIPSNRDDFHRIYKGYESFLREAGEKFNFLCKDNNYHLVESGLFSPTYYRDANAKLKYSSSKIGIEISWFFPEGLIDITFFELKEGRFPISSDKEINIFDIYDLVEFIKKSDPLPFFVLKSPDNISVRMIKKRQELLSNNLSGILDNLVENLKENGKRIFDGDLKIFSEIQEFNKMKVFNKT</sequence>
<dbReference type="AlphaFoldDB" id="A0A4R9GQY9"/>
<organism evidence="1 2">
    <name type="scientific">Leptospira fluminis</name>
    <dbReference type="NCBI Taxonomy" id="2484979"/>
    <lineage>
        <taxon>Bacteria</taxon>
        <taxon>Pseudomonadati</taxon>
        <taxon>Spirochaetota</taxon>
        <taxon>Spirochaetia</taxon>
        <taxon>Leptospirales</taxon>
        <taxon>Leptospiraceae</taxon>
        <taxon>Leptospira</taxon>
    </lineage>
</organism>
<dbReference type="OrthoDB" id="9977684at2"/>
<dbReference type="Proteomes" id="UP000297855">
    <property type="component" value="Unassembled WGS sequence"/>
</dbReference>
<dbReference type="EMBL" id="RQEV01000007">
    <property type="protein sequence ID" value="TGK20120.1"/>
    <property type="molecule type" value="Genomic_DNA"/>
</dbReference>